<dbReference type="OrthoDB" id="2840428at2759"/>
<dbReference type="EMBL" id="ML213506">
    <property type="protein sequence ID" value="TFK54219.1"/>
    <property type="molecule type" value="Genomic_DNA"/>
</dbReference>
<accession>A0A5C3N8N9</accession>
<evidence type="ECO:0000313" key="2">
    <source>
        <dbReference type="Proteomes" id="UP000305948"/>
    </source>
</evidence>
<name>A0A5C3N8N9_9AGAM</name>
<protein>
    <submittedName>
        <fullName evidence="1">Uncharacterized protein</fullName>
    </submittedName>
</protein>
<proteinExistence type="predicted"/>
<dbReference type="Proteomes" id="UP000305948">
    <property type="component" value="Unassembled WGS sequence"/>
</dbReference>
<evidence type="ECO:0000313" key="1">
    <source>
        <dbReference type="EMBL" id="TFK54219.1"/>
    </source>
</evidence>
<reference evidence="1 2" key="1">
    <citation type="journal article" date="2019" name="Nat. Ecol. Evol.">
        <title>Megaphylogeny resolves global patterns of mushroom evolution.</title>
        <authorList>
            <person name="Varga T."/>
            <person name="Krizsan K."/>
            <person name="Foldi C."/>
            <person name="Dima B."/>
            <person name="Sanchez-Garcia M."/>
            <person name="Sanchez-Ramirez S."/>
            <person name="Szollosi G.J."/>
            <person name="Szarkandi J.G."/>
            <person name="Papp V."/>
            <person name="Albert L."/>
            <person name="Andreopoulos W."/>
            <person name="Angelini C."/>
            <person name="Antonin V."/>
            <person name="Barry K.W."/>
            <person name="Bougher N.L."/>
            <person name="Buchanan P."/>
            <person name="Buyck B."/>
            <person name="Bense V."/>
            <person name="Catcheside P."/>
            <person name="Chovatia M."/>
            <person name="Cooper J."/>
            <person name="Damon W."/>
            <person name="Desjardin D."/>
            <person name="Finy P."/>
            <person name="Geml J."/>
            <person name="Haridas S."/>
            <person name="Hughes K."/>
            <person name="Justo A."/>
            <person name="Karasinski D."/>
            <person name="Kautmanova I."/>
            <person name="Kiss B."/>
            <person name="Kocsube S."/>
            <person name="Kotiranta H."/>
            <person name="LaButti K.M."/>
            <person name="Lechner B.E."/>
            <person name="Liimatainen K."/>
            <person name="Lipzen A."/>
            <person name="Lukacs Z."/>
            <person name="Mihaltcheva S."/>
            <person name="Morgado L.N."/>
            <person name="Niskanen T."/>
            <person name="Noordeloos M.E."/>
            <person name="Ohm R.A."/>
            <person name="Ortiz-Santana B."/>
            <person name="Ovrebo C."/>
            <person name="Racz N."/>
            <person name="Riley R."/>
            <person name="Savchenko A."/>
            <person name="Shiryaev A."/>
            <person name="Soop K."/>
            <person name="Spirin V."/>
            <person name="Szebenyi C."/>
            <person name="Tomsovsky M."/>
            <person name="Tulloss R.E."/>
            <person name="Uehling J."/>
            <person name="Grigoriev I.V."/>
            <person name="Vagvolgyi C."/>
            <person name="Papp T."/>
            <person name="Martin F.M."/>
            <person name="Miettinen O."/>
            <person name="Hibbett D.S."/>
            <person name="Nagy L.G."/>
        </authorList>
    </citation>
    <scope>NUCLEOTIDE SEQUENCE [LARGE SCALE GENOMIC DNA]</scope>
    <source>
        <strain evidence="1 2">OMC1185</strain>
    </source>
</reference>
<sequence>MCNLETLVAQSFTIDFFDTDVDHSEGTKYGCGHYVVTKKVRKIDCGNQYCIHSVKHANPCPNCQCDRYYGPDAKETVTKTTSDYCTECHYWYRGAGKR</sequence>
<organism evidence="1 2">
    <name type="scientific">Heliocybe sulcata</name>
    <dbReference type="NCBI Taxonomy" id="5364"/>
    <lineage>
        <taxon>Eukaryota</taxon>
        <taxon>Fungi</taxon>
        <taxon>Dikarya</taxon>
        <taxon>Basidiomycota</taxon>
        <taxon>Agaricomycotina</taxon>
        <taxon>Agaricomycetes</taxon>
        <taxon>Gloeophyllales</taxon>
        <taxon>Gloeophyllaceae</taxon>
        <taxon>Heliocybe</taxon>
    </lineage>
</organism>
<gene>
    <name evidence="1" type="ORF">OE88DRAFT_1165346</name>
</gene>
<dbReference type="AlphaFoldDB" id="A0A5C3N8N9"/>
<keyword evidence="2" id="KW-1185">Reference proteome</keyword>